<gene>
    <name evidence="2" type="ORF">NSCI0253_LOCUS9501</name>
</gene>
<feature type="region of interest" description="Disordered" evidence="1">
    <location>
        <begin position="241"/>
        <end position="356"/>
    </location>
</feature>
<evidence type="ECO:0000313" key="2">
    <source>
        <dbReference type="EMBL" id="CAD8835153.1"/>
    </source>
</evidence>
<feature type="compositionally biased region" description="Basic residues" evidence="1">
    <location>
        <begin position="345"/>
        <end position="356"/>
    </location>
</feature>
<feature type="compositionally biased region" description="Basic residues" evidence="1">
    <location>
        <begin position="326"/>
        <end position="336"/>
    </location>
</feature>
<feature type="compositionally biased region" description="Basic and acidic residues" evidence="1">
    <location>
        <begin position="289"/>
        <end position="310"/>
    </location>
</feature>
<reference evidence="2" key="1">
    <citation type="submission" date="2021-01" db="EMBL/GenBank/DDBJ databases">
        <authorList>
            <person name="Corre E."/>
            <person name="Pelletier E."/>
            <person name="Niang G."/>
            <person name="Scheremetjew M."/>
            <person name="Finn R."/>
            <person name="Kale V."/>
            <person name="Holt S."/>
            <person name="Cochrane G."/>
            <person name="Meng A."/>
            <person name="Brown T."/>
            <person name="Cohen L."/>
        </authorList>
    </citation>
    <scope>NUCLEOTIDE SEQUENCE</scope>
</reference>
<feature type="region of interest" description="Disordered" evidence="1">
    <location>
        <begin position="168"/>
        <end position="201"/>
    </location>
</feature>
<accession>A0A7S0ZX77</accession>
<dbReference type="EMBL" id="HBFQ01013704">
    <property type="protein sequence ID" value="CAD8835153.1"/>
    <property type="molecule type" value="Transcribed_RNA"/>
</dbReference>
<feature type="compositionally biased region" description="Low complexity" evidence="1">
    <location>
        <begin position="179"/>
        <end position="188"/>
    </location>
</feature>
<organism evidence="2">
    <name type="scientific">Noctiluca scintillans</name>
    <name type="common">Sea sparkle</name>
    <name type="synonym">Red tide dinoflagellate</name>
    <dbReference type="NCBI Taxonomy" id="2966"/>
    <lineage>
        <taxon>Eukaryota</taxon>
        <taxon>Sar</taxon>
        <taxon>Alveolata</taxon>
        <taxon>Dinophyceae</taxon>
        <taxon>Noctilucales</taxon>
        <taxon>Noctilucaceae</taxon>
        <taxon>Noctiluca</taxon>
    </lineage>
</organism>
<feature type="region of interest" description="Disordered" evidence="1">
    <location>
        <begin position="128"/>
        <end position="152"/>
    </location>
</feature>
<dbReference type="AlphaFoldDB" id="A0A7S0ZX77"/>
<sequence length="356" mass="39286">MPHDTKNLNDANPMNKRLPAEVISRRRRIEPPTEKDGLMTVDRKAIFVMKPEHRAKWLLKALKQAAEGRLRTSDLYDVIVSTRFIDDVPLRAGRRMERAVRDQLSLFSGKQQRFLSSEAALTVKFGKASEGDGAEEQGSEEPLAVTEKAESRAEDMMARCRDFVREKMGQRGDGGSAGSTGEAAGSLSTPGALEEDAPLGPDGKAVVMAALEVQRNVEVRIPTASPPVVVSVAPKALPRKPEELGFDAAETPGLARSVSPPQRPAPKPRKLCSCSRSPPKTSNSTEQPPVRKEPAPTRRHEDRAPPERPPARRRRRGSSVSSSRSVGKRRRPRSRSSSRSEPTTRRRRGRPRRSSH</sequence>
<proteinExistence type="predicted"/>
<evidence type="ECO:0000256" key="1">
    <source>
        <dbReference type="SAM" id="MobiDB-lite"/>
    </source>
</evidence>
<name>A0A7S0ZX77_NOCSC</name>
<protein>
    <submittedName>
        <fullName evidence="2">Uncharacterized protein</fullName>
    </submittedName>
</protein>
<feature type="compositionally biased region" description="Polar residues" evidence="1">
    <location>
        <begin position="274"/>
        <end position="287"/>
    </location>
</feature>
<feature type="region of interest" description="Disordered" evidence="1">
    <location>
        <begin position="1"/>
        <end position="20"/>
    </location>
</feature>